<accession>A0A1I1K8R5</accession>
<dbReference type="OrthoDB" id="7961152at2"/>
<feature type="domain" description="DUF6455" evidence="1">
    <location>
        <begin position="1"/>
        <end position="83"/>
    </location>
</feature>
<dbReference type="EMBL" id="FOLX01000001">
    <property type="protein sequence ID" value="SFC57264.1"/>
    <property type="molecule type" value="Genomic_DNA"/>
</dbReference>
<evidence type="ECO:0000313" key="2">
    <source>
        <dbReference type="EMBL" id="SFC57264.1"/>
    </source>
</evidence>
<evidence type="ECO:0000313" key="3">
    <source>
        <dbReference type="Proteomes" id="UP000231644"/>
    </source>
</evidence>
<gene>
    <name evidence="2" type="ORF">SAMN05421762_1385</name>
</gene>
<proteinExistence type="predicted"/>
<keyword evidence="3" id="KW-1185">Reference proteome</keyword>
<dbReference type="Pfam" id="PF20056">
    <property type="entry name" value="DUF6455"/>
    <property type="match status" value="1"/>
</dbReference>
<reference evidence="2 3" key="1">
    <citation type="submission" date="2016-10" db="EMBL/GenBank/DDBJ databases">
        <authorList>
            <person name="de Groot N.N."/>
        </authorList>
    </citation>
    <scope>NUCLEOTIDE SEQUENCE [LARGE SCALE GENOMIC DNA]</scope>
    <source>
        <strain evidence="2 3">DSM 29619</strain>
    </source>
</reference>
<dbReference type="Proteomes" id="UP000231644">
    <property type="component" value="Unassembled WGS sequence"/>
</dbReference>
<dbReference type="AlphaFoldDB" id="A0A1I1K8R5"/>
<dbReference type="InterPro" id="IPR045601">
    <property type="entry name" value="DUF6455"/>
</dbReference>
<evidence type="ECO:0000259" key="1">
    <source>
        <dbReference type="Pfam" id="PF20056"/>
    </source>
</evidence>
<protein>
    <recommendedName>
        <fullName evidence="1">DUF6455 domain-containing protein</fullName>
    </recommendedName>
</protein>
<name>A0A1I1K8R5_9RHOB</name>
<organism evidence="2 3">
    <name type="scientific">Pseudooceanicola nitratireducens</name>
    <dbReference type="NCBI Taxonomy" id="517719"/>
    <lineage>
        <taxon>Bacteria</taxon>
        <taxon>Pseudomonadati</taxon>
        <taxon>Pseudomonadota</taxon>
        <taxon>Alphaproteobacteria</taxon>
        <taxon>Rhodobacterales</taxon>
        <taxon>Paracoccaceae</taxon>
        <taxon>Pseudooceanicola</taxon>
    </lineage>
</organism>
<dbReference type="RefSeq" id="WP_093452335.1">
    <property type="nucleotide sequence ID" value="NZ_BAABWI010000004.1"/>
</dbReference>
<sequence length="84" mass="9373">MGFFSRLVKHEALFQGMSEKLGVDFGRFILRDADMVGDYRGAVLACAACREGEACAKWQANHDTARSAPSYCRNKRLLESLRGD</sequence>
<dbReference type="STRING" id="517719.SAMN05421762_1385"/>